<dbReference type="GeneID" id="18241611"/>
<evidence type="ECO:0000256" key="3">
    <source>
        <dbReference type="PROSITE-ProRule" id="PRU10133"/>
    </source>
</evidence>
<feature type="domain" description="UBC core" evidence="5">
    <location>
        <begin position="1"/>
        <end position="117"/>
    </location>
</feature>
<dbReference type="InterPro" id="IPR016135">
    <property type="entry name" value="UBQ-conjugating_enzyme/RWD"/>
</dbReference>
<organism evidence="6 7">
    <name type="scientific">Batrachochytrium dendrobatidis (strain JAM81 / FGSC 10211)</name>
    <name type="common">Frog chytrid fungus</name>
    <dbReference type="NCBI Taxonomy" id="684364"/>
    <lineage>
        <taxon>Eukaryota</taxon>
        <taxon>Fungi</taxon>
        <taxon>Fungi incertae sedis</taxon>
        <taxon>Chytridiomycota</taxon>
        <taxon>Chytridiomycota incertae sedis</taxon>
        <taxon>Chytridiomycetes</taxon>
        <taxon>Rhizophydiales</taxon>
        <taxon>Rhizophydiales incertae sedis</taxon>
        <taxon>Batrachochytrium</taxon>
    </lineage>
</organism>
<dbReference type="HOGENOM" id="CLU_030988_13_4_1"/>
<dbReference type="PANTHER" id="PTHR24068">
    <property type="entry name" value="UBIQUITIN-CONJUGATING ENZYME E2"/>
    <property type="match status" value="1"/>
</dbReference>
<dbReference type="InParanoid" id="F4P824"/>
<evidence type="ECO:0000256" key="1">
    <source>
        <dbReference type="ARBA" id="ARBA00022679"/>
    </source>
</evidence>
<keyword evidence="1" id="KW-0808">Transferase</keyword>
<dbReference type="OrthoDB" id="9978460at2759"/>
<dbReference type="Gene3D" id="3.10.110.10">
    <property type="entry name" value="Ubiquitin Conjugating Enzyme"/>
    <property type="match status" value="1"/>
</dbReference>
<sequence length="119" mass="13290">VVIRGLIGSPYADGLFKLDIQIPPRFPFEPPCIQFITPIYHPNIDDHGRICLDVLKMPPKGSWKPSIHLSGVLNSIRMLMLEPNPDDPLSENIASEFKMDHALFTSKAKESTKRHASGS</sequence>
<gene>
    <name evidence="6" type="ORF">BATDEDRAFT_6774</name>
</gene>
<evidence type="ECO:0000256" key="4">
    <source>
        <dbReference type="RuleBase" id="RU362109"/>
    </source>
</evidence>
<keyword evidence="7" id="KW-1185">Reference proteome</keyword>
<dbReference type="EMBL" id="GL882888">
    <property type="protein sequence ID" value="EGF78492.1"/>
    <property type="molecule type" value="Genomic_DNA"/>
</dbReference>
<dbReference type="PROSITE" id="PS00183">
    <property type="entry name" value="UBC_1"/>
    <property type="match status" value="1"/>
</dbReference>
<keyword evidence="2 4" id="KW-0833">Ubl conjugation pathway</keyword>
<accession>F4P824</accession>
<keyword evidence="4" id="KW-0067">ATP-binding</keyword>
<comment type="similarity">
    <text evidence="4">Belongs to the ubiquitin-conjugating enzyme family.</text>
</comment>
<dbReference type="GO" id="GO:0006974">
    <property type="term" value="P:DNA damage response"/>
    <property type="evidence" value="ECO:0000318"/>
    <property type="project" value="GO_Central"/>
</dbReference>
<dbReference type="AlphaFoldDB" id="F4P824"/>
<proteinExistence type="inferred from homology"/>
<dbReference type="CDD" id="cd23805">
    <property type="entry name" value="UBCc_UBE2T"/>
    <property type="match status" value="1"/>
</dbReference>
<evidence type="ECO:0000313" key="7">
    <source>
        <dbReference type="Proteomes" id="UP000007241"/>
    </source>
</evidence>
<dbReference type="InterPro" id="IPR023313">
    <property type="entry name" value="UBQ-conjugating_AS"/>
</dbReference>
<dbReference type="RefSeq" id="XP_006680602.1">
    <property type="nucleotide sequence ID" value="XM_006680539.1"/>
</dbReference>
<evidence type="ECO:0000259" key="5">
    <source>
        <dbReference type="PROSITE" id="PS50127"/>
    </source>
</evidence>
<evidence type="ECO:0000313" key="6">
    <source>
        <dbReference type="EMBL" id="EGF78492.1"/>
    </source>
</evidence>
<name>F4P824_BATDJ</name>
<evidence type="ECO:0000256" key="2">
    <source>
        <dbReference type="ARBA" id="ARBA00022786"/>
    </source>
</evidence>
<dbReference type="PROSITE" id="PS50127">
    <property type="entry name" value="UBC_2"/>
    <property type="match status" value="1"/>
</dbReference>
<feature type="non-terminal residue" evidence="6">
    <location>
        <position position="119"/>
    </location>
</feature>
<reference evidence="6 7" key="1">
    <citation type="submission" date="2009-12" db="EMBL/GenBank/DDBJ databases">
        <title>The draft genome of Batrachochytrium dendrobatidis.</title>
        <authorList>
            <consortium name="US DOE Joint Genome Institute (JGI-PGF)"/>
            <person name="Kuo A."/>
            <person name="Salamov A."/>
            <person name="Schmutz J."/>
            <person name="Lucas S."/>
            <person name="Pitluck S."/>
            <person name="Rosenblum E."/>
            <person name="Stajich J."/>
            <person name="Eisen M."/>
            <person name="Grigoriev I.V."/>
        </authorList>
    </citation>
    <scope>NUCLEOTIDE SEQUENCE [LARGE SCALE GENOMIC DNA]</scope>
    <source>
        <strain evidence="7">JAM81 / FGSC 10211</strain>
    </source>
</reference>
<dbReference type="OMA" id="DIRASGM"/>
<dbReference type="InterPro" id="IPR000608">
    <property type="entry name" value="UBC"/>
</dbReference>
<dbReference type="Proteomes" id="UP000007241">
    <property type="component" value="Unassembled WGS sequence"/>
</dbReference>
<protein>
    <recommendedName>
        <fullName evidence="5">UBC core domain-containing protein</fullName>
    </recommendedName>
</protein>
<dbReference type="Pfam" id="PF00179">
    <property type="entry name" value="UQ_con"/>
    <property type="match status" value="1"/>
</dbReference>
<feature type="active site" description="Glycyl thioester intermediate" evidence="3">
    <location>
        <position position="51"/>
    </location>
</feature>
<dbReference type="GO" id="GO:0000209">
    <property type="term" value="P:protein polyubiquitination"/>
    <property type="evidence" value="ECO:0000318"/>
    <property type="project" value="GO_Central"/>
</dbReference>
<dbReference type="GO" id="GO:0061631">
    <property type="term" value="F:ubiquitin conjugating enzyme activity"/>
    <property type="evidence" value="ECO:0000318"/>
    <property type="project" value="GO_Central"/>
</dbReference>
<dbReference type="GO" id="GO:0005524">
    <property type="term" value="F:ATP binding"/>
    <property type="evidence" value="ECO:0007669"/>
    <property type="project" value="UniProtKB-UniRule"/>
</dbReference>
<dbReference type="SMART" id="SM00212">
    <property type="entry name" value="UBCc"/>
    <property type="match status" value="1"/>
</dbReference>
<dbReference type="GO" id="GO:0005634">
    <property type="term" value="C:nucleus"/>
    <property type="evidence" value="ECO:0000318"/>
    <property type="project" value="GO_Central"/>
</dbReference>
<dbReference type="STRING" id="684364.F4P824"/>
<dbReference type="SUPFAM" id="SSF54495">
    <property type="entry name" value="UBC-like"/>
    <property type="match status" value="1"/>
</dbReference>
<keyword evidence="4" id="KW-0547">Nucleotide-binding</keyword>
<feature type="non-terminal residue" evidence="6">
    <location>
        <position position="1"/>
    </location>
</feature>